<accession>A0A225WIL9</accession>
<dbReference type="Proteomes" id="UP000198211">
    <property type="component" value="Unassembled WGS sequence"/>
</dbReference>
<comment type="caution">
    <text evidence="1">The sequence shown here is derived from an EMBL/GenBank/DDBJ whole genome shotgun (WGS) entry which is preliminary data.</text>
</comment>
<name>A0A225WIL9_9STRA</name>
<dbReference type="EMBL" id="NBNE01000780">
    <property type="protein sequence ID" value="OWZ17284.1"/>
    <property type="molecule type" value="Genomic_DNA"/>
</dbReference>
<gene>
    <name evidence="1" type="ORF">PHMEG_0008793</name>
</gene>
<keyword evidence="2" id="KW-1185">Reference proteome</keyword>
<organism evidence="1 2">
    <name type="scientific">Phytophthora megakarya</name>
    <dbReference type="NCBI Taxonomy" id="4795"/>
    <lineage>
        <taxon>Eukaryota</taxon>
        <taxon>Sar</taxon>
        <taxon>Stramenopiles</taxon>
        <taxon>Oomycota</taxon>
        <taxon>Peronosporomycetes</taxon>
        <taxon>Peronosporales</taxon>
        <taxon>Peronosporaceae</taxon>
        <taxon>Phytophthora</taxon>
    </lineage>
</organism>
<protein>
    <submittedName>
        <fullName evidence="1">Uncharacterized protein</fullName>
    </submittedName>
</protein>
<proteinExistence type="predicted"/>
<evidence type="ECO:0000313" key="1">
    <source>
        <dbReference type="EMBL" id="OWZ17284.1"/>
    </source>
</evidence>
<reference evidence="2" key="1">
    <citation type="submission" date="2017-03" db="EMBL/GenBank/DDBJ databases">
        <title>Phytopthora megakarya and P. palmivora, two closely related causual agents of cacao black pod achieved similar genome size and gene model numbers by different mechanisms.</title>
        <authorList>
            <person name="Ali S."/>
            <person name="Shao J."/>
            <person name="Larry D.J."/>
            <person name="Kronmiller B."/>
            <person name="Shen D."/>
            <person name="Strem M.D."/>
            <person name="Melnick R.L."/>
            <person name="Guiltinan M.J."/>
            <person name="Tyler B.M."/>
            <person name="Meinhardt L.W."/>
            <person name="Bailey B.A."/>
        </authorList>
    </citation>
    <scope>NUCLEOTIDE SEQUENCE [LARGE SCALE GENOMIC DNA]</scope>
    <source>
        <strain evidence="2">zdho120</strain>
    </source>
</reference>
<sequence length="456" mass="52343">MVGNRDLRIIRWYLCDRFRDTFVHAFCNSTVWPFEVVNSALNALTLESFRLLDRLTQSCTIEDAKDARSQLTADLKCLAKYFTAWNESKRVIFIDNNEFPGSATVLNVEEYKVNAYRLAKKLQTENIYVLSPDRDFYAKLSERNMQMLNDLFSFAGERFDTIKFRNQHKIVSSPHSGMVRLRHEVSVSERDTRARKKNNYTVQNYQVFASAKSVTLKFEHSQMSPFAIAQQAGAYAEDFSTSPNCEVTKRIILPVASCMCDIVMKVQHKAFCYQSALTKDTKEITFRMCVPEEKIKPTFVPVSFSSLMDLLMGQPVVRIEHGANMVSLNYDTNELNVVPRENRRLFKLHPAENGSLTLSVVPFVLDNSPVHWVCVRDGKLVVSHAEGCKFSLIRLSTNYNDWILQEYNTSKYVCITTDGAGLCVKEENCHDAASFSFVRPLHRDIEESQFSYSDEE</sequence>
<dbReference type="AlphaFoldDB" id="A0A225WIL9"/>
<evidence type="ECO:0000313" key="2">
    <source>
        <dbReference type="Proteomes" id="UP000198211"/>
    </source>
</evidence>